<keyword evidence="6" id="KW-0238">DNA-binding</keyword>
<dbReference type="GO" id="GO:0008170">
    <property type="term" value="F:N-methyltransferase activity"/>
    <property type="evidence" value="ECO:0007669"/>
    <property type="project" value="InterPro"/>
</dbReference>
<dbReference type="GO" id="GO:0009307">
    <property type="term" value="P:DNA restriction-modification system"/>
    <property type="evidence" value="ECO:0007669"/>
    <property type="project" value="UniProtKB-KW"/>
</dbReference>
<evidence type="ECO:0000259" key="9">
    <source>
        <dbReference type="Pfam" id="PF01555"/>
    </source>
</evidence>
<dbReference type="SUPFAM" id="SSF53335">
    <property type="entry name" value="S-adenosyl-L-methionine-dependent methyltransferases"/>
    <property type="match status" value="1"/>
</dbReference>
<dbReference type="Pfam" id="PF01555">
    <property type="entry name" value="N6_N4_Mtase"/>
    <property type="match status" value="1"/>
</dbReference>
<evidence type="ECO:0000256" key="7">
    <source>
        <dbReference type="ARBA" id="ARBA00049120"/>
    </source>
</evidence>
<evidence type="ECO:0000256" key="2">
    <source>
        <dbReference type="ARBA" id="ARBA00022603"/>
    </source>
</evidence>
<feature type="domain" description="DNA methylase N-4/N-6" evidence="9">
    <location>
        <begin position="42"/>
        <end position="265"/>
    </location>
</feature>
<dbReference type="GO" id="GO:0009007">
    <property type="term" value="F:site-specific DNA-methyltransferase (adenine-specific) activity"/>
    <property type="evidence" value="ECO:0007669"/>
    <property type="project" value="TreeGrafter"/>
</dbReference>
<name>A0A1Z4BVC5_9GAMM</name>
<dbReference type="REBASE" id="209097">
    <property type="entry name" value="M.MpsM2ORF3775P"/>
</dbReference>
<comment type="similarity">
    <text evidence="1">Belongs to the N(4)/N(6)-methyltransferase family. N(4) subfamily.</text>
</comment>
<evidence type="ECO:0000313" key="11">
    <source>
        <dbReference type="Proteomes" id="UP000197019"/>
    </source>
</evidence>
<dbReference type="PANTHER" id="PTHR13370">
    <property type="entry name" value="RNA METHYLASE-RELATED"/>
    <property type="match status" value="1"/>
</dbReference>
<dbReference type="InterPro" id="IPR029063">
    <property type="entry name" value="SAM-dependent_MTases_sf"/>
</dbReference>
<keyword evidence="11" id="KW-1185">Reference proteome</keyword>
<dbReference type="EC" id="2.1.1.-" evidence="8"/>
<keyword evidence="2 10" id="KW-0489">Methyltransferase</keyword>
<dbReference type="OrthoDB" id="9816043at2"/>
<protein>
    <recommendedName>
        <fullName evidence="8">Methyltransferase</fullName>
        <ecNumber evidence="8">2.1.1.-</ecNumber>
    </recommendedName>
</protein>
<proteinExistence type="inferred from homology"/>
<comment type="catalytic activity">
    <reaction evidence="7">
        <text>a 2'-deoxycytidine in DNA + S-adenosyl-L-methionine = an N(4)-methyl-2'-deoxycytidine in DNA + S-adenosyl-L-homocysteine + H(+)</text>
        <dbReference type="Rhea" id="RHEA:16857"/>
        <dbReference type="Rhea" id="RHEA-COMP:11369"/>
        <dbReference type="Rhea" id="RHEA-COMP:13674"/>
        <dbReference type="ChEBI" id="CHEBI:15378"/>
        <dbReference type="ChEBI" id="CHEBI:57856"/>
        <dbReference type="ChEBI" id="CHEBI:59789"/>
        <dbReference type="ChEBI" id="CHEBI:85452"/>
        <dbReference type="ChEBI" id="CHEBI:137933"/>
        <dbReference type="EC" id="2.1.1.113"/>
    </reaction>
</comment>
<dbReference type="GO" id="GO:0015667">
    <property type="term" value="F:site-specific DNA-methyltransferase (cytosine-N4-specific) activity"/>
    <property type="evidence" value="ECO:0007669"/>
    <property type="project" value="UniProtKB-EC"/>
</dbReference>
<dbReference type="KEGG" id="mpsy:CEK71_03775"/>
<gene>
    <name evidence="10" type="ORF">CEK71_03775</name>
</gene>
<dbReference type="InterPro" id="IPR001091">
    <property type="entry name" value="RM_Methyltransferase"/>
</dbReference>
<dbReference type="AlphaFoldDB" id="A0A1Z4BVC5"/>
<dbReference type="InterPro" id="IPR002941">
    <property type="entry name" value="DNA_methylase_N4/N6"/>
</dbReference>
<evidence type="ECO:0000256" key="4">
    <source>
        <dbReference type="ARBA" id="ARBA00022691"/>
    </source>
</evidence>
<keyword evidence="3 10" id="KW-0808">Transferase</keyword>
<evidence type="ECO:0000256" key="1">
    <source>
        <dbReference type="ARBA" id="ARBA00010203"/>
    </source>
</evidence>
<dbReference type="GO" id="GO:0005737">
    <property type="term" value="C:cytoplasm"/>
    <property type="evidence" value="ECO:0007669"/>
    <property type="project" value="TreeGrafter"/>
</dbReference>
<keyword evidence="4" id="KW-0949">S-adenosyl-L-methionine</keyword>
<sequence length="290" mass="33056">MTNSSFNQVKKILGTPAYENAGVAIYCQDCLKGMQKLPDNLVNLTVTSPPYNIGKEYESFITTEDYIGWCSKWMQEIYRITAENGAFWLNVGYFEVKNKGLAVPISYLLWDKSDFYLLQELVWNYAAGVACKSRFSPRNEKLLWYIKNQQHYTFNLDEVRDPNVKYPNQKKNGKLKCNPLGKNPTDVWQIAKVTSGANRSSKERTAHPAQFPTAMIERVIKSSSNWGELVIDPFIGSGSTAIAALENGRHVIGFEVEEKYIQIARQRIEAYLFDKEMAQAQGDLELMFGI</sequence>
<dbReference type="PROSITE" id="PS00093">
    <property type="entry name" value="N4_MTASE"/>
    <property type="match status" value="1"/>
</dbReference>
<dbReference type="RefSeq" id="WP_088618134.1">
    <property type="nucleotide sequence ID" value="NZ_CP022129.1"/>
</dbReference>
<dbReference type="PRINTS" id="PR00508">
    <property type="entry name" value="S21N4MTFRASE"/>
</dbReference>
<accession>A0A1Z4BVC5</accession>
<evidence type="ECO:0000256" key="5">
    <source>
        <dbReference type="ARBA" id="ARBA00022747"/>
    </source>
</evidence>
<dbReference type="Proteomes" id="UP000197019">
    <property type="component" value="Chromosome"/>
</dbReference>
<dbReference type="GO" id="GO:0032259">
    <property type="term" value="P:methylation"/>
    <property type="evidence" value="ECO:0007669"/>
    <property type="project" value="UniProtKB-KW"/>
</dbReference>
<dbReference type="InterPro" id="IPR017985">
    <property type="entry name" value="MeTrfase_CN4_CS"/>
</dbReference>
<evidence type="ECO:0000256" key="6">
    <source>
        <dbReference type="ARBA" id="ARBA00023125"/>
    </source>
</evidence>
<dbReference type="Gene3D" id="3.40.50.150">
    <property type="entry name" value="Vaccinia Virus protein VP39"/>
    <property type="match status" value="1"/>
</dbReference>
<organism evidence="10 11">
    <name type="scientific">Methylovulum psychrotolerans</name>
    <dbReference type="NCBI Taxonomy" id="1704499"/>
    <lineage>
        <taxon>Bacteria</taxon>
        <taxon>Pseudomonadati</taxon>
        <taxon>Pseudomonadota</taxon>
        <taxon>Gammaproteobacteria</taxon>
        <taxon>Methylococcales</taxon>
        <taxon>Methylococcaceae</taxon>
        <taxon>Methylovulum</taxon>
    </lineage>
</organism>
<evidence type="ECO:0000256" key="3">
    <source>
        <dbReference type="ARBA" id="ARBA00022679"/>
    </source>
</evidence>
<dbReference type="GO" id="GO:0003677">
    <property type="term" value="F:DNA binding"/>
    <property type="evidence" value="ECO:0007669"/>
    <property type="project" value="UniProtKB-KW"/>
</dbReference>
<dbReference type="PANTHER" id="PTHR13370:SF3">
    <property type="entry name" value="TRNA (GUANINE(10)-N2)-METHYLTRANSFERASE HOMOLOG"/>
    <property type="match status" value="1"/>
</dbReference>
<reference evidence="10 11" key="1">
    <citation type="submission" date="2017-06" db="EMBL/GenBank/DDBJ databases">
        <title>Genome Sequencing of the methanotroph Methylovulum psychrotolerants str. HV10-M2 isolated from a high-altitude environment.</title>
        <authorList>
            <person name="Mateos-Rivera A."/>
        </authorList>
    </citation>
    <scope>NUCLEOTIDE SEQUENCE [LARGE SCALE GENOMIC DNA]</scope>
    <source>
        <strain evidence="10 11">HV10_M2</strain>
    </source>
</reference>
<dbReference type="EMBL" id="CP022129">
    <property type="protein sequence ID" value="ASF45251.1"/>
    <property type="molecule type" value="Genomic_DNA"/>
</dbReference>
<keyword evidence="5" id="KW-0680">Restriction system</keyword>
<evidence type="ECO:0000313" key="10">
    <source>
        <dbReference type="EMBL" id="ASF45251.1"/>
    </source>
</evidence>
<evidence type="ECO:0000256" key="8">
    <source>
        <dbReference type="RuleBase" id="RU362026"/>
    </source>
</evidence>